<keyword evidence="2" id="KW-1185">Reference proteome</keyword>
<dbReference type="Proteomes" id="UP000181976">
    <property type="component" value="Unassembled WGS sequence"/>
</dbReference>
<dbReference type="OrthoDB" id="982267at2"/>
<proteinExistence type="predicted"/>
<accession>A0A1I2FC00</accession>
<gene>
    <name evidence="1" type="ORF">SAMN05444380_12742</name>
</gene>
<dbReference type="InParanoid" id="A0A1I2FC00"/>
<reference evidence="1 2" key="1">
    <citation type="submission" date="2016-10" db="EMBL/GenBank/DDBJ databases">
        <authorList>
            <person name="de Groot N.N."/>
        </authorList>
    </citation>
    <scope>NUCLEOTIDE SEQUENCE [LARGE SCALE GENOMIC DNA]</scope>
    <source>
        <strain evidence="1 2">DSM 19012</strain>
    </source>
</reference>
<sequence length="220" mass="26146">MREAKYDTLELIRTFLPKYLTPELTENLFKTVKEYFPFSNNPNLIYYRIPDTKYYYQGDCIIDIPFSRFNNGKFETVYLKGIIVSNTCDISPDNKRLEVPNIQFAAVFSLKEFIHKLKEKNIEPKRISTFIENLKENRISNLFYLPEKKDGDKIIMEESFVRFDLSTTLPASIFWGETYDNSYAPEGDRLLSLSNYGFYLFLIKLSVHYCRFREGVFRNR</sequence>
<evidence type="ECO:0000313" key="2">
    <source>
        <dbReference type="Proteomes" id="UP000181976"/>
    </source>
</evidence>
<dbReference type="EMBL" id="FONA01000027">
    <property type="protein sequence ID" value="SFF02429.1"/>
    <property type="molecule type" value="Genomic_DNA"/>
</dbReference>
<evidence type="ECO:0000313" key="1">
    <source>
        <dbReference type="EMBL" id="SFF02429.1"/>
    </source>
</evidence>
<protein>
    <submittedName>
        <fullName evidence="1">Uncharacterized protein</fullName>
    </submittedName>
</protein>
<dbReference type="AlphaFoldDB" id="A0A1I2FC00"/>
<dbReference type="STRING" id="385682.SAMN05444380_12742"/>
<dbReference type="eggNOG" id="ENOG5032ZR8">
    <property type="taxonomic scope" value="Bacteria"/>
</dbReference>
<organism evidence="1 2">
    <name type="scientific">Thermophagus xiamenensis</name>
    <dbReference type="NCBI Taxonomy" id="385682"/>
    <lineage>
        <taxon>Bacteria</taxon>
        <taxon>Pseudomonadati</taxon>
        <taxon>Bacteroidota</taxon>
        <taxon>Bacteroidia</taxon>
        <taxon>Marinilabiliales</taxon>
        <taxon>Marinilabiliaceae</taxon>
        <taxon>Thermophagus</taxon>
    </lineage>
</organism>
<dbReference type="RefSeq" id="WP_010527746.1">
    <property type="nucleotide sequence ID" value="NZ_AFSL01000061.1"/>
</dbReference>
<name>A0A1I2FC00_9BACT</name>